<dbReference type="Proteomes" id="UP000178404">
    <property type="component" value="Unassembled WGS sequence"/>
</dbReference>
<comment type="caution">
    <text evidence="2">The sequence shown here is derived from an EMBL/GenBank/DDBJ whole genome shotgun (WGS) entry which is preliminary data.</text>
</comment>
<proteinExistence type="predicted"/>
<dbReference type="InterPro" id="IPR051083">
    <property type="entry name" value="GrpII_Intron_Splice-Mob/Def"/>
</dbReference>
<dbReference type="PANTHER" id="PTHR34047:SF8">
    <property type="entry name" value="PROTEIN YKFC"/>
    <property type="match status" value="1"/>
</dbReference>
<dbReference type="Gene3D" id="3.30.70.270">
    <property type="match status" value="1"/>
</dbReference>
<protein>
    <recommendedName>
        <fullName evidence="1">Reverse transcriptase domain-containing protein</fullName>
    </recommendedName>
</protein>
<dbReference type="SUPFAM" id="SSF56672">
    <property type="entry name" value="DNA/RNA polymerases"/>
    <property type="match status" value="1"/>
</dbReference>
<evidence type="ECO:0000259" key="1">
    <source>
        <dbReference type="PROSITE" id="PS50878"/>
    </source>
</evidence>
<feature type="domain" description="Reverse transcriptase" evidence="1">
    <location>
        <begin position="1"/>
        <end position="278"/>
    </location>
</feature>
<dbReference type="InterPro" id="IPR043502">
    <property type="entry name" value="DNA/RNA_pol_sf"/>
</dbReference>
<gene>
    <name evidence="2" type="ORF">A3A90_02135</name>
</gene>
<dbReference type="InterPro" id="IPR000477">
    <property type="entry name" value="RT_dom"/>
</dbReference>
<dbReference type="PROSITE" id="PS50878">
    <property type="entry name" value="RT_POL"/>
    <property type="match status" value="1"/>
</dbReference>
<evidence type="ECO:0000313" key="3">
    <source>
        <dbReference type="Proteomes" id="UP000178404"/>
    </source>
</evidence>
<organism evidence="2 3">
    <name type="scientific">Candidatus Zambryskibacteria bacterium RIFCSPLOWO2_01_FULL_35_19</name>
    <dbReference type="NCBI Taxonomy" id="1802757"/>
    <lineage>
        <taxon>Bacteria</taxon>
        <taxon>Candidatus Zambryskiibacteriota</taxon>
    </lineage>
</organism>
<dbReference type="Pfam" id="PF00078">
    <property type="entry name" value="RVT_1"/>
    <property type="match status" value="1"/>
</dbReference>
<dbReference type="InterPro" id="IPR043128">
    <property type="entry name" value="Rev_trsase/Diguanyl_cyclase"/>
</dbReference>
<sequence length="331" mass="39270">MKKTFNIEYKDTISMENLLLAWQEFQNGKKKREDVLEFQKNLMSNLIFLHTDLKTKIYTHSEYKAFNVSDPKPRNIHKASVRDRVLHHAIHRILYPYFNNTFISDSYSCRLGKGTLKSADRFRKFAYKVSKNNTKTCWVLKCDIRKFFASVDHKVLKNILSDYIYDTDILCLLGQVVDSFNTKNKIEVGLPLGNLTSQLMVNIYMNKFDQWMKHRMKIKYYIRYTDDFVIFSQDKDYLWELVPKIADFLEEELKLTLHPNKIFIKTIASGMDFLGWVNFSDHRILRTTTKRKMFRKIKESGSKIEMVQSYLGLLSHGNSNKLNNEVMKYSH</sequence>
<dbReference type="CDD" id="cd01651">
    <property type="entry name" value="RT_G2_intron"/>
    <property type="match status" value="1"/>
</dbReference>
<dbReference type="AlphaFoldDB" id="A0A1G2TXX6"/>
<dbReference type="PANTHER" id="PTHR34047">
    <property type="entry name" value="NUCLEAR INTRON MATURASE 1, MITOCHONDRIAL-RELATED"/>
    <property type="match status" value="1"/>
</dbReference>
<reference evidence="2 3" key="1">
    <citation type="journal article" date="2016" name="Nat. Commun.">
        <title>Thousands of microbial genomes shed light on interconnected biogeochemical processes in an aquifer system.</title>
        <authorList>
            <person name="Anantharaman K."/>
            <person name="Brown C.T."/>
            <person name="Hug L.A."/>
            <person name="Sharon I."/>
            <person name="Castelle C.J."/>
            <person name="Probst A.J."/>
            <person name="Thomas B.C."/>
            <person name="Singh A."/>
            <person name="Wilkins M.J."/>
            <person name="Karaoz U."/>
            <person name="Brodie E.L."/>
            <person name="Williams K.H."/>
            <person name="Hubbard S.S."/>
            <person name="Banfield J.F."/>
        </authorList>
    </citation>
    <scope>NUCLEOTIDE SEQUENCE [LARGE SCALE GENOMIC DNA]</scope>
</reference>
<accession>A0A1G2TXX6</accession>
<name>A0A1G2TXX6_9BACT</name>
<evidence type="ECO:0000313" key="2">
    <source>
        <dbReference type="EMBL" id="OHB02155.1"/>
    </source>
</evidence>
<dbReference type="EMBL" id="MHWA01000006">
    <property type="protein sequence ID" value="OHB02155.1"/>
    <property type="molecule type" value="Genomic_DNA"/>
</dbReference>